<comment type="subcellular location">
    <subcellularLocation>
        <location evidence="1">Cell inner membrane</location>
        <topology evidence="1">Multi-pass membrane protein</topology>
    </subcellularLocation>
</comment>
<dbReference type="EMBL" id="JAPEVI010000002">
    <property type="protein sequence ID" value="MCX2721424.1"/>
    <property type="molecule type" value="Genomic_DNA"/>
</dbReference>
<reference evidence="8 9" key="1">
    <citation type="journal article" date="2016" name="Int. J. Syst. Evol. Microbiol.">
        <title>Labrenzia salina sp. nov., isolated from the rhizosphere of the halophyte Arthrocnemum macrostachyum.</title>
        <authorList>
            <person name="Camacho M."/>
            <person name="Redondo-Gomez S."/>
            <person name="Rodriguez-Llorente I."/>
            <person name="Rohde M."/>
            <person name="Sproer C."/>
            <person name="Schumann P."/>
            <person name="Klenk H.P."/>
            <person name="Montero-Calasanz M.D.C."/>
        </authorList>
    </citation>
    <scope>NUCLEOTIDE SEQUENCE [LARGE SCALE GENOMIC DNA]</scope>
    <source>
        <strain evidence="8 9">DSM 29163</strain>
    </source>
</reference>
<evidence type="ECO:0000256" key="4">
    <source>
        <dbReference type="ARBA" id="ARBA00022692"/>
    </source>
</evidence>
<keyword evidence="2" id="KW-0813">Transport</keyword>
<feature type="transmembrane region" description="Helical" evidence="7">
    <location>
        <begin position="355"/>
        <end position="380"/>
    </location>
</feature>
<dbReference type="Pfam" id="PF01554">
    <property type="entry name" value="MatE"/>
    <property type="match status" value="2"/>
</dbReference>
<feature type="transmembrane region" description="Helical" evidence="7">
    <location>
        <begin position="392"/>
        <end position="415"/>
    </location>
</feature>
<feature type="transmembrane region" description="Helical" evidence="7">
    <location>
        <begin position="95"/>
        <end position="120"/>
    </location>
</feature>
<dbReference type="InterPro" id="IPR048279">
    <property type="entry name" value="MdtK-like"/>
</dbReference>
<evidence type="ECO:0000256" key="7">
    <source>
        <dbReference type="SAM" id="Phobius"/>
    </source>
</evidence>
<accession>A0ABT3QWW8</accession>
<sequence>MRTGRRALAPADLSDPRLKRLIVRLAVPAVIGLSINAAHHTVNAVFLGMLGPEALAAVTISIPALMLIAAIGEGLGVGSAAAIGRLLGAGKRATASATASTVLALALPLGAMLTILVLIFGDHLLVVLGATPASLPFAGVYLRLMAFGAVLTLLQILCDFIAISEGNTRFSMWTLLSGFSLNIVLDPILILWTGFGVAGAALATIISRVAVLVVYALYFRRRVGRLRVGPGLVRPIRSLLVPVFAIGLPTTLTSLVTGAAFALVYAMAAELGGDDAVAAIGIAMRILLLGTLPLIGFVLGAQAVLSFAYGRRDFARLSEATRFMAAATFGAAVVYGLGIAAFADQVAGFFTADPHVRALAAGALAVIHLAFPFTAPRLVLLVFLQATARPRLAAMVSLAPQGYLLIPALLLLPVWFGPEGIALAVAAGIALAGLLAGLLLPQMLRAPAGGAERFQPSGMRIIRAFFWSSRFERPS</sequence>
<keyword evidence="9" id="KW-1185">Reference proteome</keyword>
<feature type="transmembrane region" description="Helical" evidence="7">
    <location>
        <begin position="198"/>
        <end position="218"/>
    </location>
</feature>
<comment type="caution">
    <text evidence="8">The sequence shown here is derived from an EMBL/GenBank/DDBJ whole genome shotgun (WGS) entry which is preliminary data.</text>
</comment>
<dbReference type="Proteomes" id="UP001300261">
    <property type="component" value="Unassembled WGS sequence"/>
</dbReference>
<organism evidence="8 9">
    <name type="scientific">Roseibium salinum</name>
    <dbReference type="NCBI Taxonomy" id="1604349"/>
    <lineage>
        <taxon>Bacteria</taxon>
        <taxon>Pseudomonadati</taxon>
        <taxon>Pseudomonadota</taxon>
        <taxon>Alphaproteobacteria</taxon>
        <taxon>Hyphomicrobiales</taxon>
        <taxon>Stappiaceae</taxon>
        <taxon>Roseibium</taxon>
    </lineage>
</organism>
<gene>
    <name evidence="8" type="ORF">ON753_03240</name>
</gene>
<feature type="transmembrane region" description="Helical" evidence="7">
    <location>
        <begin position="170"/>
        <end position="192"/>
    </location>
</feature>
<feature type="transmembrane region" description="Helical" evidence="7">
    <location>
        <begin position="286"/>
        <end position="310"/>
    </location>
</feature>
<evidence type="ECO:0000256" key="1">
    <source>
        <dbReference type="ARBA" id="ARBA00004429"/>
    </source>
</evidence>
<dbReference type="NCBIfam" id="TIGR00797">
    <property type="entry name" value="matE"/>
    <property type="match status" value="1"/>
</dbReference>
<feature type="transmembrane region" description="Helical" evidence="7">
    <location>
        <begin position="54"/>
        <end position="83"/>
    </location>
</feature>
<dbReference type="PANTHER" id="PTHR43823">
    <property type="entry name" value="SPORULATION PROTEIN YKVU"/>
    <property type="match status" value="1"/>
</dbReference>
<feature type="transmembrane region" description="Helical" evidence="7">
    <location>
        <begin position="140"/>
        <end position="163"/>
    </location>
</feature>
<keyword evidence="5 7" id="KW-1133">Transmembrane helix</keyword>
<dbReference type="PANTHER" id="PTHR43823:SF3">
    <property type="entry name" value="MULTIDRUG EXPORT PROTEIN MEPA"/>
    <property type="match status" value="1"/>
</dbReference>
<dbReference type="PIRSF" id="PIRSF006603">
    <property type="entry name" value="DinF"/>
    <property type="match status" value="1"/>
</dbReference>
<dbReference type="InterPro" id="IPR002528">
    <property type="entry name" value="MATE_fam"/>
</dbReference>
<proteinExistence type="predicted"/>
<dbReference type="RefSeq" id="WP_265961124.1">
    <property type="nucleotide sequence ID" value="NZ_JAPEVI010000002.1"/>
</dbReference>
<evidence type="ECO:0000313" key="9">
    <source>
        <dbReference type="Proteomes" id="UP001300261"/>
    </source>
</evidence>
<name>A0ABT3QWW8_9HYPH</name>
<evidence type="ECO:0000256" key="6">
    <source>
        <dbReference type="ARBA" id="ARBA00023136"/>
    </source>
</evidence>
<keyword evidence="4 7" id="KW-0812">Transmembrane</keyword>
<keyword evidence="3" id="KW-1003">Cell membrane</keyword>
<feature type="transmembrane region" description="Helical" evidence="7">
    <location>
        <begin position="322"/>
        <end position="343"/>
    </location>
</feature>
<evidence type="ECO:0000256" key="3">
    <source>
        <dbReference type="ARBA" id="ARBA00022475"/>
    </source>
</evidence>
<feature type="transmembrane region" description="Helical" evidence="7">
    <location>
        <begin position="239"/>
        <end position="266"/>
    </location>
</feature>
<evidence type="ECO:0000256" key="2">
    <source>
        <dbReference type="ARBA" id="ARBA00022448"/>
    </source>
</evidence>
<feature type="transmembrane region" description="Helical" evidence="7">
    <location>
        <begin position="21"/>
        <end position="42"/>
    </location>
</feature>
<dbReference type="InterPro" id="IPR051327">
    <property type="entry name" value="MATE_MepA_subfamily"/>
</dbReference>
<keyword evidence="6 7" id="KW-0472">Membrane</keyword>
<evidence type="ECO:0000313" key="8">
    <source>
        <dbReference type="EMBL" id="MCX2721424.1"/>
    </source>
</evidence>
<feature type="transmembrane region" description="Helical" evidence="7">
    <location>
        <begin position="421"/>
        <end position="440"/>
    </location>
</feature>
<protein>
    <submittedName>
        <fullName evidence="8">MATE family efflux transporter</fullName>
    </submittedName>
</protein>
<evidence type="ECO:0000256" key="5">
    <source>
        <dbReference type="ARBA" id="ARBA00022989"/>
    </source>
</evidence>